<keyword evidence="4" id="KW-1185">Reference proteome</keyword>
<dbReference type="InParanoid" id="K5WHK6"/>
<accession>K5WHK6</accession>
<reference evidence="3 4" key="1">
    <citation type="journal article" date="2012" name="BMC Genomics">
        <title>Comparative genomics of the white-rot fungi, Phanerochaete carnosa and P. chrysosporium, to elucidate the genetic basis of the distinct wood types they colonize.</title>
        <authorList>
            <person name="Suzuki H."/>
            <person name="MacDonald J."/>
            <person name="Syed K."/>
            <person name="Salamov A."/>
            <person name="Hori C."/>
            <person name="Aerts A."/>
            <person name="Henrissat B."/>
            <person name="Wiebenga A."/>
            <person name="vanKuyk P.A."/>
            <person name="Barry K."/>
            <person name="Lindquist E."/>
            <person name="LaButti K."/>
            <person name="Lapidus A."/>
            <person name="Lucas S."/>
            <person name="Coutinho P."/>
            <person name="Gong Y."/>
            <person name="Samejima M."/>
            <person name="Mahadevan R."/>
            <person name="Abou-Zaid M."/>
            <person name="de Vries R.P."/>
            <person name="Igarashi K."/>
            <person name="Yadav J.S."/>
            <person name="Grigoriev I.V."/>
            <person name="Master E.R."/>
        </authorList>
    </citation>
    <scope>NUCLEOTIDE SEQUENCE [LARGE SCALE GENOMIC DNA]</scope>
    <source>
        <strain evidence="3 4">HHB-10118-sp</strain>
    </source>
</reference>
<feature type="signal peptide" evidence="2">
    <location>
        <begin position="1"/>
        <end position="27"/>
    </location>
</feature>
<sequence>MNLFVKMYFNLPIFLYALVASLPTVLCGDITAGGVCSTNSTHIDSSTHKLVTECDDKTFCSTSTAFLNGNNGVCRPRQCRRDEFPFGYGVSDPLPPLCDHGSFCPDDGSGCQGVRSVGDSCEMNRDEQCAPPKEDVTLASNQNFYGAVCLNSLCMYVIFSCAAGCEADSRRRWANVTLGQGCIVDDTTYVDVGSDGQQSGNRIVRHNCRTPQLYCDTTALQCFSTKLLGSDCTMDQECRSYNCVASTCIDPPGIPREVKSWQYAVTIVVVVVSMAVTATMLVMIHQRLRLRQHRELREYYYEQLR</sequence>
<dbReference type="KEGG" id="pco:PHACADRAFT_117686"/>
<dbReference type="AlphaFoldDB" id="K5WHK6"/>
<proteinExistence type="predicted"/>
<feature type="chain" id="PRO_5003890701" evidence="2">
    <location>
        <begin position="28"/>
        <end position="305"/>
    </location>
</feature>
<keyword evidence="1" id="KW-0812">Transmembrane</keyword>
<protein>
    <submittedName>
        <fullName evidence="3">Uncharacterized protein</fullName>
    </submittedName>
</protein>
<feature type="transmembrane region" description="Helical" evidence="1">
    <location>
        <begin position="261"/>
        <end position="284"/>
    </location>
</feature>
<keyword evidence="1" id="KW-1133">Transmembrane helix</keyword>
<dbReference type="GeneID" id="18907807"/>
<dbReference type="RefSeq" id="XP_007393910.1">
    <property type="nucleotide sequence ID" value="XM_007393848.1"/>
</dbReference>
<name>K5WHK6_PHACS</name>
<organism evidence="3 4">
    <name type="scientific">Phanerochaete carnosa (strain HHB-10118-sp)</name>
    <name type="common">White-rot fungus</name>
    <name type="synonym">Peniophora carnosa</name>
    <dbReference type="NCBI Taxonomy" id="650164"/>
    <lineage>
        <taxon>Eukaryota</taxon>
        <taxon>Fungi</taxon>
        <taxon>Dikarya</taxon>
        <taxon>Basidiomycota</taxon>
        <taxon>Agaricomycotina</taxon>
        <taxon>Agaricomycetes</taxon>
        <taxon>Polyporales</taxon>
        <taxon>Phanerochaetaceae</taxon>
        <taxon>Phanerochaete</taxon>
    </lineage>
</organism>
<evidence type="ECO:0000313" key="3">
    <source>
        <dbReference type="EMBL" id="EKM58604.1"/>
    </source>
</evidence>
<dbReference type="EMBL" id="JH930470">
    <property type="protein sequence ID" value="EKM58604.1"/>
    <property type="molecule type" value="Genomic_DNA"/>
</dbReference>
<evidence type="ECO:0000256" key="1">
    <source>
        <dbReference type="SAM" id="Phobius"/>
    </source>
</evidence>
<keyword evidence="2" id="KW-0732">Signal</keyword>
<evidence type="ECO:0000313" key="4">
    <source>
        <dbReference type="Proteomes" id="UP000008370"/>
    </source>
</evidence>
<keyword evidence="1" id="KW-0472">Membrane</keyword>
<dbReference type="Proteomes" id="UP000008370">
    <property type="component" value="Unassembled WGS sequence"/>
</dbReference>
<gene>
    <name evidence="3" type="ORF">PHACADRAFT_117686</name>
</gene>
<dbReference type="OrthoDB" id="195231at2759"/>
<evidence type="ECO:0000256" key="2">
    <source>
        <dbReference type="SAM" id="SignalP"/>
    </source>
</evidence>
<dbReference type="STRING" id="650164.K5WHK6"/>
<dbReference type="HOGENOM" id="CLU_054233_0_0_1"/>